<evidence type="ECO:0000313" key="1">
    <source>
        <dbReference type="EMBL" id="EAT91699.1"/>
    </source>
</evidence>
<accession>Q0V710</accession>
<name>Q0V710_PHANO</name>
<dbReference type="GeneID" id="5968385"/>
<dbReference type="InParanoid" id="Q0V710"/>
<dbReference type="Proteomes" id="UP000001055">
    <property type="component" value="Unassembled WGS sequence"/>
</dbReference>
<dbReference type="HOGENOM" id="CLU_3051105_0_0_1"/>
<evidence type="ECO:0000313" key="2">
    <source>
        <dbReference type="Proteomes" id="UP000001055"/>
    </source>
</evidence>
<dbReference type="RefSeq" id="XP_001790897.1">
    <property type="nucleotide sequence ID" value="XM_001790845.1"/>
</dbReference>
<sequence>MSRTRHKSLLPTETITTFVARPSVRGATVDAVSHLSPSRFPDIRLADDRAPTVA</sequence>
<dbReference type="KEGG" id="pno:SNOG_00204"/>
<organism evidence="1 2">
    <name type="scientific">Phaeosphaeria nodorum (strain SN15 / ATCC MYA-4574 / FGSC 10173)</name>
    <name type="common">Glume blotch fungus</name>
    <name type="synonym">Parastagonospora nodorum</name>
    <dbReference type="NCBI Taxonomy" id="321614"/>
    <lineage>
        <taxon>Eukaryota</taxon>
        <taxon>Fungi</taxon>
        <taxon>Dikarya</taxon>
        <taxon>Ascomycota</taxon>
        <taxon>Pezizomycotina</taxon>
        <taxon>Dothideomycetes</taxon>
        <taxon>Pleosporomycetidae</taxon>
        <taxon>Pleosporales</taxon>
        <taxon>Pleosporineae</taxon>
        <taxon>Phaeosphaeriaceae</taxon>
        <taxon>Parastagonospora</taxon>
    </lineage>
</organism>
<dbReference type="AlphaFoldDB" id="Q0V710"/>
<dbReference type="EMBL" id="CH445325">
    <property type="protein sequence ID" value="EAT91699.1"/>
    <property type="molecule type" value="Genomic_DNA"/>
</dbReference>
<proteinExistence type="predicted"/>
<gene>
    <name evidence="1" type="ORF">SNOG_00204</name>
</gene>
<protein>
    <submittedName>
        <fullName evidence="1">Uncharacterized protein</fullName>
    </submittedName>
</protein>
<reference evidence="2" key="1">
    <citation type="journal article" date="2007" name="Plant Cell">
        <title>Dothideomycete-plant interactions illuminated by genome sequencing and EST analysis of the wheat pathogen Stagonospora nodorum.</title>
        <authorList>
            <person name="Hane J.K."/>
            <person name="Lowe R.G."/>
            <person name="Solomon P.S."/>
            <person name="Tan K.C."/>
            <person name="Schoch C.L."/>
            <person name="Spatafora J.W."/>
            <person name="Crous P.W."/>
            <person name="Kodira C."/>
            <person name="Birren B.W."/>
            <person name="Galagan J.E."/>
            <person name="Torriani S.F."/>
            <person name="McDonald B.A."/>
            <person name="Oliver R.P."/>
        </authorList>
    </citation>
    <scope>NUCLEOTIDE SEQUENCE [LARGE SCALE GENOMIC DNA]</scope>
    <source>
        <strain evidence="2">SN15 / ATCC MYA-4574 / FGSC 10173</strain>
    </source>
</reference>